<accession>A0A834IZJ6</accession>
<dbReference type="GO" id="GO:0003676">
    <property type="term" value="F:nucleic acid binding"/>
    <property type="evidence" value="ECO:0007669"/>
    <property type="project" value="InterPro"/>
</dbReference>
<dbReference type="SUPFAM" id="SSF53098">
    <property type="entry name" value="Ribonuclease H-like"/>
    <property type="match status" value="1"/>
</dbReference>
<name>A0A834IZJ6_VESGE</name>
<dbReference type="EMBL" id="JACSDZ010000025">
    <property type="protein sequence ID" value="KAF7379284.1"/>
    <property type="molecule type" value="Genomic_DNA"/>
</dbReference>
<evidence type="ECO:0000313" key="1">
    <source>
        <dbReference type="EMBL" id="KAF7379284.1"/>
    </source>
</evidence>
<dbReference type="Proteomes" id="UP000617340">
    <property type="component" value="Unassembled WGS sequence"/>
</dbReference>
<gene>
    <name evidence="1" type="ORF">HZH68_017129</name>
</gene>
<organism evidence="1 2">
    <name type="scientific">Vespula germanica</name>
    <name type="common">German yellow jacket</name>
    <name type="synonym">Paravespula germanica</name>
    <dbReference type="NCBI Taxonomy" id="30212"/>
    <lineage>
        <taxon>Eukaryota</taxon>
        <taxon>Metazoa</taxon>
        <taxon>Ecdysozoa</taxon>
        <taxon>Arthropoda</taxon>
        <taxon>Hexapoda</taxon>
        <taxon>Insecta</taxon>
        <taxon>Pterygota</taxon>
        <taxon>Neoptera</taxon>
        <taxon>Endopterygota</taxon>
        <taxon>Hymenoptera</taxon>
        <taxon>Apocrita</taxon>
        <taxon>Aculeata</taxon>
        <taxon>Vespoidea</taxon>
        <taxon>Vespidae</taxon>
        <taxon>Vespinae</taxon>
        <taxon>Vespula</taxon>
    </lineage>
</organism>
<reference evidence="1" key="1">
    <citation type="journal article" date="2020" name="G3 (Bethesda)">
        <title>High-Quality Assemblies for Three Invasive Social Wasps from the &lt;i&gt;Vespula&lt;/i&gt; Genus.</title>
        <authorList>
            <person name="Harrop T.W.R."/>
            <person name="Guhlin J."/>
            <person name="McLaughlin G.M."/>
            <person name="Permina E."/>
            <person name="Stockwell P."/>
            <person name="Gilligan J."/>
            <person name="Le Lec M.F."/>
            <person name="Gruber M.A.M."/>
            <person name="Quinn O."/>
            <person name="Lovegrove M."/>
            <person name="Duncan E.J."/>
            <person name="Remnant E.J."/>
            <person name="Van Eeckhoven J."/>
            <person name="Graham B."/>
            <person name="Knapp R.A."/>
            <person name="Langford K.W."/>
            <person name="Kronenberg Z."/>
            <person name="Press M.O."/>
            <person name="Eacker S.M."/>
            <person name="Wilson-Rankin E.E."/>
            <person name="Purcell J."/>
            <person name="Lester P.J."/>
            <person name="Dearden P.K."/>
        </authorList>
    </citation>
    <scope>NUCLEOTIDE SEQUENCE</scope>
    <source>
        <strain evidence="1">Linc-1</strain>
    </source>
</reference>
<evidence type="ECO:0000313" key="2">
    <source>
        <dbReference type="Proteomes" id="UP000617340"/>
    </source>
</evidence>
<sequence length="194" mass="22983">MSKLFLYTEYLENYIPIRSDGQIERPHRTIINYLEKFLTQDRNNWDRWIPLCLRIYRSGKHKKTGLSLAEMLIARNLIILLDLLQGSECMLQVNTRSAIRWDRLMVLFSPFRVYDTVTYNKKAPRRRISFWKESQVMGPTLIYEDLASVGTTNFGIRRILQESEDFVVRTTTTDIYESLDKFEINSKKIVKSSN</sequence>
<dbReference type="InterPro" id="IPR036397">
    <property type="entry name" value="RNaseH_sf"/>
</dbReference>
<comment type="caution">
    <text evidence="1">The sequence shown here is derived from an EMBL/GenBank/DDBJ whole genome shotgun (WGS) entry which is preliminary data.</text>
</comment>
<protein>
    <recommendedName>
        <fullName evidence="3">Integrase catalytic domain-containing protein</fullName>
    </recommendedName>
</protein>
<dbReference type="InterPro" id="IPR012337">
    <property type="entry name" value="RNaseH-like_sf"/>
</dbReference>
<dbReference type="AlphaFoldDB" id="A0A834IZJ6"/>
<evidence type="ECO:0008006" key="3">
    <source>
        <dbReference type="Google" id="ProtNLM"/>
    </source>
</evidence>
<proteinExistence type="predicted"/>
<keyword evidence="2" id="KW-1185">Reference proteome</keyword>
<dbReference type="Gene3D" id="3.30.420.10">
    <property type="entry name" value="Ribonuclease H-like superfamily/Ribonuclease H"/>
    <property type="match status" value="1"/>
</dbReference>